<dbReference type="PANTHER" id="PTHR30469:SF15">
    <property type="entry name" value="HLYD FAMILY OF SECRETION PROTEINS"/>
    <property type="match status" value="1"/>
</dbReference>
<dbReference type="Gene3D" id="2.40.50.100">
    <property type="match status" value="1"/>
</dbReference>
<dbReference type="Gene3D" id="2.40.30.170">
    <property type="match status" value="1"/>
</dbReference>
<name>A0A444JG19_9BACT</name>
<dbReference type="Gene3D" id="2.40.420.20">
    <property type="match status" value="1"/>
</dbReference>
<dbReference type="SUPFAM" id="SSF111369">
    <property type="entry name" value="HlyD-like secretion proteins"/>
    <property type="match status" value="1"/>
</dbReference>
<reference evidence="3 4" key="1">
    <citation type="submission" date="2017-01" db="EMBL/GenBank/DDBJ databases">
        <title>The cable genome- insights into the physiology and evolution of filamentous bacteria capable of sulfide oxidation via long distance electron transfer.</title>
        <authorList>
            <person name="Schreiber L."/>
            <person name="Bjerg J.T."/>
            <person name="Boggild A."/>
            <person name="Van De Vossenberg J."/>
            <person name="Meysman F."/>
            <person name="Nielsen L.P."/>
            <person name="Schramm A."/>
            <person name="Kjeldsen K.U."/>
        </authorList>
    </citation>
    <scope>NUCLEOTIDE SEQUENCE [LARGE SCALE GENOMIC DNA]</scope>
    <source>
        <strain evidence="3">A5</strain>
    </source>
</reference>
<dbReference type="GO" id="GO:0015562">
    <property type="term" value="F:efflux transmembrane transporter activity"/>
    <property type="evidence" value="ECO:0007669"/>
    <property type="project" value="TreeGrafter"/>
</dbReference>
<accession>A0A444JG19</accession>
<dbReference type="AlphaFoldDB" id="A0A444JG19"/>
<gene>
    <name evidence="3" type="ORF">VU01_10445</name>
</gene>
<dbReference type="GO" id="GO:1990281">
    <property type="term" value="C:efflux pump complex"/>
    <property type="evidence" value="ECO:0007669"/>
    <property type="project" value="TreeGrafter"/>
</dbReference>
<dbReference type="Gene3D" id="1.10.287.470">
    <property type="entry name" value="Helix hairpin bin"/>
    <property type="match status" value="1"/>
</dbReference>
<keyword evidence="2" id="KW-0732">Signal</keyword>
<proteinExistence type="predicted"/>
<feature type="compositionally biased region" description="Basic and acidic residues" evidence="1">
    <location>
        <begin position="410"/>
        <end position="421"/>
    </location>
</feature>
<dbReference type="PANTHER" id="PTHR30469">
    <property type="entry name" value="MULTIDRUG RESISTANCE PROTEIN MDTA"/>
    <property type="match status" value="1"/>
</dbReference>
<evidence type="ECO:0000313" key="4">
    <source>
        <dbReference type="Proteomes" id="UP000288892"/>
    </source>
</evidence>
<dbReference type="EMBL" id="MTKS01000044">
    <property type="protein sequence ID" value="RWX52061.1"/>
    <property type="molecule type" value="Genomic_DNA"/>
</dbReference>
<dbReference type="Proteomes" id="UP000288892">
    <property type="component" value="Unassembled WGS sequence"/>
</dbReference>
<feature type="chain" id="PRO_5019334274" evidence="2">
    <location>
        <begin position="21"/>
        <end position="431"/>
    </location>
</feature>
<evidence type="ECO:0000256" key="1">
    <source>
        <dbReference type="SAM" id="MobiDB-lite"/>
    </source>
</evidence>
<sequence length="431" mass="48265">MKVFLKAVFSLLILAAAAGAAWHFYTNKPRPRKARPKRAVPLVQTVAVQPSTESVVFETSGTVLPARKLVLRSEVEGRILEQNEKLVPGGIINKEELLIRLDARDYRFQVRERQAELATAKYELALEQGKQTIARQEWRILAKEMSKAEANRDLALRKPHLRHVQAQIAAAEARLEAAELAEKRTTIRVPFSGIVLDEEVEKGQFIGRQSAIATLAATDTFWVQVAVPLFLLERMQFPDQEGQQGSKVQIVVERGQGGQSVVRQGTVFKLLADLDPKGRMARLLVNLPDPLCLGGEDATEKAAEKIEGSCEPEEKILLGSFVRVRIEAGQLEKIFVLPEKALREGNRLWLVNGDGVFSFREARVLWRRVDEVLVDAEMAPDERVIISRLQSPVPGMKVREEQEENQEGAPQEHGKSREGQSKKFQPRGDQG</sequence>
<protein>
    <submittedName>
        <fullName evidence="3">RND family efflux transporter, MFP subunit</fullName>
    </submittedName>
</protein>
<keyword evidence="4" id="KW-1185">Reference proteome</keyword>
<comment type="caution">
    <text evidence="3">The sequence shown here is derived from an EMBL/GenBank/DDBJ whole genome shotgun (WGS) entry which is preliminary data.</text>
</comment>
<organism evidence="3 4">
    <name type="scientific">Candidatus Electrothrix marina</name>
    <dbReference type="NCBI Taxonomy" id="1859130"/>
    <lineage>
        <taxon>Bacteria</taxon>
        <taxon>Pseudomonadati</taxon>
        <taxon>Thermodesulfobacteriota</taxon>
        <taxon>Desulfobulbia</taxon>
        <taxon>Desulfobulbales</taxon>
        <taxon>Desulfobulbaceae</taxon>
        <taxon>Candidatus Electrothrix</taxon>
    </lineage>
</organism>
<evidence type="ECO:0000256" key="2">
    <source>
        <dbReference type="SAM" id="SignalP"/>
    </source>
</evidence>
<feature type="region of interest" description="Disordered" evidence="1">
    <location>
        <begin position="395"/>
        <end position="431"/>
    </location>
</feature>
<feature type="signal peptide" evidence="2">
    <location>
        <begin position="1"/>
        <end position="20"/>
    </location>
</feature>
<evidence type="ECO:0000313" key="3">
    <source>
        <dbReference type="EMBL" id="RWX52061.1"/>
    </source>
</evidence>